<dbReference type="GO" id="GO:0015847">
    <property type="term" value="P:putrescine transport"/>
    <property type="evidence" value="ECO:0007669"/>
    <property type="project" value="UniProtKB-ARBA"/>
</dbReference>
<dbReference type="InterPro" id="IPR008995">
    <property type="entry name" value="Mo/tungstate-bd_C_term_dom"/>
</dbReference>
<dbReference type="KEGG" id="pht:BLM14_27715"/>
<accession>A0A2N9W0L3</accession>
<dbReference type="InterPro" id="IPR013611">
    <property type="entry name" value="Transp-assoc_OB_typ2"/>
</dbReference>
<dbReference type="Pfam" id="PF08402">
    <property type="entry name" value="TOBE_2"/>
    <property type="match status" value="1"/>
</dbReference>
<dbReference type="SUPFAM" id="SSF50331">
    <property type="entry name" value="MOP-like"/>
    <property type="match status" value="1"/>
</dbReference>
<comment type="similarity">
    <text evidence="7">Belongs to the ABC transporter superfamily. Spermidine/putrescine importer (TC 3.A.1.11.1) family.</text>
</comment>
<comment type="caution">
    <text evidence="9">The sequence shown here is derived from an EMBL/GenBank/DDBJ whole genome shotgun (WGS) entry which is preliminary data.</text>
</comment>
<evidence type="ECO:0000259" key="8">
    <source>
        <dbReference type="PROSITE" id="PS50893"/>
    </source>
</evidence>
<evidence type="ECO:0000256" key="7">
    <source>
        <dbReference type="RuleBase" id="RU364083"/>
    </source>
</evidence>
<dbReference type="NCBIfam" id="TIGR01187">
    <property type="entry name" value="potA"/>
    <property type="match status" value="1"/>
</dbReference>
<evidence type="ECO:0000256" key="1">
    <source>
        <dbReference type="ARBA" id="ARBA00022448"/>
    </source>
</evidence>
<dbReference type="InterPro" id="IPR027417">
    <property type="entry name" value="P-loop_NTPase"/>
</dbReference>
<comment type="function">
    <text evidence="7">Part of the ABC transporter complex PotABCD involved in spermidine/putrescine import. Responsible for energy coupling to the transport system.</text>
</comment>
<comment type="subunit">
    <text evidence="7">The complex is composed of two ATP-binding proteins (PotA), two transmembrane proteins (PotB and PotC) and a solute-binding protein (PotD).</text>
</comment>
<keyword evidence="4 7" id="KW-0067">ATP-binding</keyword>
<dbReference type="PROSITE" id="PS00211">
    <property type="entry name" value="ABC_TRANSPORTER_1"/>
    <property type="match status" value="1"/>
</dbReference>
<feature type="domain" description="ABC transporter" evidence="8">
    <location>
        <begin position="11"/>
        <end position="241"/>
    </location>
</feature>
<protein>
    <recommendedName>
        <fullName evidence="7">Spermidine/putrescine import ATP-binding protein PotA</fullName>
        <ecNumber evidence="7">7.6.2.11</ecNumber>
    </recommendedName>
</protein>
<keyword evidence="6 7" id="KW-0472">Membrane</keyword>
<dbReference type="FunFam" id="3.40.50.300:FF:000133">
    <property type="entry name" value="Spermidine/putrescine import ATP-binding protein PotA"/>
    <property type="match status" value="1"/>
</dbReference>
<dbReference type="EMBL" id="MZMT01000021">
    <property type="protein sequence ID" value="PIO45281.1"/>
    <property type="molecule type" value="Genomic_DNA"/>
</dbReference>
<comment type="catalytic activity">
    <reaction evidence="7">
        <text>ATP + H2O + polyamine-[polyamine-binding protein]Side 1 = ADP + phosphate + polyamineSide 2 + [polyamine-binding protein]Side 1.</text>
        <dbReference type="EC" id="7.6.2.11"/>
    </reaction>
</comment>
<dbReference type="GO" id="GO:0005524">
    <property type="term" value="F:ATP binding"/>
    <property type="evidence" value="ECO:0007669"/>
    <property type="project" value="UniProtKB-KW"/>
</dbReference>
<keyword evidence="5 7" id="KW-1278">Translocase</keyword>
<organism evidence="9 10">
    <name type="scientific">Phyllobacterium zundukense</name>
    <dbReference type="NCBI Taxonomy" id="1867719"/>
    <lineage>
        <taxon>Bacteria</taxon>
        <taxon>Pseudomonadati</taxon>
        <taxon>Pseudomonadota</taxon>
        <taxon>Alphaproteobacteria</taxon>
        <taxon>Hyphomicrobiales</taxon>
        <taxon>Phyllobacteriaceae</taxon>
        <taxon>Phyllobacterium</taxon>
    </lineage>
</organism>
<dbReference type="InterPro" id="IPR003593">
    <property type="entry name" value="AAA+_ATPase"/>
</dbReference>
<dbReference type="InterPro" id="IPR005893">
    <property type="entry name" value="PotA-like"/>
</dbReference>
<dbReference type="PANTHER" id="PTHR42781:SF4">
    <property type="entry name" value="SPERMIDINE_PUTRESCINE IMPORT ATP-BINDING PROTEIN POTA"/>
    <property type="match status" value="1"/>
</dbReference>
<evidence type="ECO:0000313" key="10">
    <source>
        <dbReference type="Proteomes" id="UP000232163"/>
    </source>
</evidence>
<dbReference type="Gene3D" id="2.40.50.100">
    <property type="match status" value="1"/>
</dbReference>
<gene>
    <name evidence="7" type="primary">potA</name>
    <name evidence="9" type="ORF">B5P45_08470</name>
</gene>
<dbReference type="InterPro" id="IPR003439">
    <property type="entry name" value="ABC_transporter-like_ATP-bd"/>
</dbReference>
<evidence type="ECO:0000256" key="5">
    <source>
        <dbReference type="ARBA" id="ARBA00022967"/>
    </source>
</evidence>
<dbReference type="GO" id="GO:0043190">
    <property type="term" value="C:ATP-binding cassette (ABC) transporter complex"/>
    <property type="evidence" value="ECO:0007669"/>
    <property type="project" value="InterPro"/>
</dbReference>
<sequence>MNHFTQSGHSVEIRSLSKHFGSVRALHDVSLDVRAGEFISLLGPSGSGKSTLLMAIAGFVGCDGGQILVNGSDITPLAAERRSLGVVFQGYALFPHMTVAENVAYPLKLRKLPGAEIARLVKAVLDLVKLAGMEDRKPRQLSGGQQQRVALARAFVFQPSVVLLDEPLSALDKQLRSELQFELKSLHERLGTTFINVTHDQEEAMAMSDRVAILRNGKLEQVGTPQDVYNRPSSRFIAEFVGHAAILPGSIVANDNNLITVQCRDFQFVVPEAAYAGNDRDVNIVLRPERLRLRPGVASEPGALQGKIIGSAFLGPQSVYMVETPFGPINVSMPSSMRDDAFSVGSPVRIEWDAGDAILVSAA</sequence>
<dbReference type="PROSITE" id="PS50893">
    <property type="entry name" value="ABC_TRANSPORTER_2"/>
    <property type="match status" value="1"/>
</dbReference>
<dbReference type="AlphaFoldDB" id="A0A2N9W0L3"/>
<keyword evidence="2 7" id="KW-1003">Cell membrane</keyword>
<dbReference type="GO" id="GO:0016887">
    <property type="term" value="F:ATP hydrolysis activity"/>
    <property type="evidence" value="ECO:0007669"/>
    <property type="project" value="InterPro"/>
</dbReference>
<dbReference type="InterPro" id="IPR050093">
    <property type="entry name" value="ABC_SmlMolc_Importer"/>
</dbReference>
<dbReference type="Proteomes" id="UP000232163">
    <property type="component" value="Unassembled WGS sequence"/>
</dbReference>
<evidence type="ECO:0000256" key="3">
    <source>
        <dbReference type="ARBA" id="ARBA00022741"/>
    </source>
</evidence>
<keyword evidence="1 7" id="KW-0813">Transport</keyword>
<dbReference type="EC" id="7.6.2.11" evidence="7"/>
<dbReference type="SUPFAM" id="SSF52540">
    <property type="entry name" value="P-loop containing nucleoside triphosphate hydrolases"/>
    <property type="match status" value="1"/>
</dbReference>
<reference evidence="9 10" key="1">
    <citation type="journal article" date="2017" name="Int J Environ Stud">
        <title>Does the Miocene-Pliocene relict legume Oxytropis triphylla form nitrogen-fixing nodules with a combination of bacterial strains?</title>
        <authorList>
            <person name="Safronova V."/>
            <person name="Belimov A."/>
            <person name="Sazanova A."/>
            <person name="Kuznetsova I."/>
            <person name="Popova J."/>
            <person name="Andronov E."/>
            <person name="Verkhozina A."/>
            <person name="Tikhonovich I."/>
        </authorList>
    </citation>
    <scope>NUCLEOTIDE SEQUENCE [LARGE SCALE GENOMIC DNA]</scope>
    <source>
        <strain evidence="9 10">Tri-38</strain>
    </source>
</reference>
<evidence type="ECO:0000256" key="4">
    <source>
        <dbReference type="ARBA" id="ARBA00022840"/>
    </source>
</evidence>
<dbReference type="OrthoDB" id="9802264at2"/>
<dbReference type="Gene3D" id="3.40.50.300">
    <property type="entry name" value="P-loop containing nucleotide triphosphate hydrolases"/>
    <property type="match status" value="1"/>
</dbReference>
<proteinExistence type="inferred from homology"/>
<evidence type="ECO:0000256" key="2">
    <source>
        <dbReference type="ARBA" id="ARBA00022475"/>
    </source>
</evidence>
<name>A0A2N9W0L3_9HYPH</name>
<dbReference type="SMART" id="SM00382">
    <property type="entry name" value="AAA"/>
    <property type="match status" value="1"/>
</dbReference>
<dbReference type="RefSeq" id="WP_100003362.1">
    <property type="nucleotide sequence ID" value="NZ_CP017943.1"/>
</dbReference>
<keyword evidence="3 7" id="KW-0547">Nucleotide-binding</keyword>
<dbReference type="Pfam" id="PF00005">
    <property type="entry name" value="ABC_tran"/>
    <property type="match status" value="1"/>
</dbReference>
<keyword evidence="10" id="KW-1185">Reference proteome</keyword>
<dbReference type="InterPro" id="IPR017871">
    <property type="entry name" value="ABC_transporter-like_CS"/>
</dbReference>
<evidence type="ECO:0000256" key="6">
    <source>
        <dbReference type="ARBA" id="ARBA00023136"/>
    </source>
</evidence>
<evidence type="ECO:0000313" key="9">
    <source>
        <dbReference type="EMBL" id="PIO45281.1"/>
    </source>
</evidence>
<dbReference type="PANTHER" id="PTHR42781">
    <property type="entry name" value="SPERMIDINE/PUTRESCINE IMPORT ATP-BINDING PROTEIN POTA"/>
    <property type="match status" value="1"/>
</dbReference>
<dbReference type="GO" id="GO:0015417">
    <property type="term" value="F:ABC-type polyamine transporter activity"/>
    <property type="evidence" value="ECO:0007669"/>
    <property type="project" value="UniProtKB-EC"/>
</dbReference>